<dbReference type="EMBL" id="BAABFV010000001">
    <property type="protein sequence ID" value="GAA4361891.1"/>
    <property type="molecule type" value="Genomic_DNA"/>
</dbReference>
<name>A0ABP8IL19_9GAMM</name>
<gene>
    <name evidence="1" type="ORF">GCM10023151_15640</name>
</gene>
<evidence type="ECO:0000313" key="1">
    <source>
        <dbReference type="EMBL" id="GAA4361891.1"/>
    </source>
</evidence>
<accession>A0ABP8IL19</accession>
<proteinExistence type="predicted"/>
<protein>
    <submittedName>
        <fullName evidence="1">Uncharacterized protein</fullName>
    </submittedName>
</protein>
<evidence type="ECO:0000313" key="2">
    <source>
        <dbReference type="Proteomes" id="UP001501011"/>
    </source>
</evidence>
<sequence length="285" mass="32854">MKYFSLMCFVVLFAQSKVSIAEEKYLIVKGNILNQVSVPEAKRVICNDKNIICMNSYYRYTIKVLESLTDQSPKIIQAANYHHGPLYYRGSDDYIFVLEPIAEDANQRVLGANYMIIEQRVQKSEFCFEQGLKAYIGSNIEYSEELKEKCIDADTAFSGMRERLMLDMRLAIWEELESQSYYIDGYMVGMDNNGTLYFPNDEEPEICSADELDTYNIDIWEECSPWNDEIYIVEFVLNKGAAPQVMQMIQGKVNELPVSGVISELSLTSKPKHDVVRWTFEVVTL</sequence>
<keyword evidence="2" id="KW-1185">Reference proteome</keyword>
<reference evidence="2" key="1">
    <citation type="journal article" date="2019" name="Int. J. Syst. Evol. Microbiol.">
        <title>The Global Catalogue of Microorganisms (GCM) 10K type strain sequencing project: providing services to taxonomists for standard genome sequencing and annotation.</title>
        <authorList>
            <consortium name="The Broad Institute Genomics Platform"/>
            <consortium name="The Broad Institute Genome Sequencing Center for Infectious Disease"/>
            <person name="Wu L."/>
            <person name="Ma J."/>
        </authorList>
    </citation>
    <scope>NUCLEOTIDE SEQUENCE [LARGE SCALE GENOMIC DNA]</scope>
    <source>
        <strain evidence="2">JCM 17728</strain>
    </source>
</reference>
<dbReference type="Proteomes" id="UP001501011">
    <property type="component" value="Unassembled WGS sequence"/>
</dbReference>
<organism evidence="1 2">
    <name type="scientific">Kangiella marina</name>
    <dbReference type="NCBI Taxonomy" id="1079178"/>
    <lineage>
        <taxon>Bacteria</taxon>
        <taxon>Pseudomonadati</taxon>
        <taxon>Pseudomonadota</taxon>
        <taxon>Gammaproteobacteria</taxon>
        <taxon>Kangiellales</taxon>
        <taxon>Kangiellaceae</taxon>
        <taxon>Kangiella</taxon>
    </lineage>
</organism>
<comment type="caution">
    <text evidence="1">The sequence shown here is derived from an EMBL/GenBank/DDBJ whole genome shotgun (WGS) entry which is preliminary data.</text>
</comment>
<dbReference type="RefSeq" id="WP_345292649.1">
    <property type="nucleotide sequence ID" value="NZ_BAABFV010000001.1"/>
</dbReference>